<evidence type="ECO:0000313" key="2">
    <source>
        <dbReference type="EMBL" id="PAN42032.1"/>
    </source>
</evidence>
<feature type="region of interest" description="Disordered" evidence="1">
    <location>
        <begin position="1"/>
        <end position="26"/>
    </location>
</feature>
<dbReference type="Gramene" id="PAN42176">
    <property type="protein sequence ID" value="PAN42176"/>
    <property type="gene ID" value="PAHAL_8G119100"/>
</dbReference>
<dbReference type="EMBL" id="CM008053">
    <property type="protein sequence ID" value="PAN42176.1"/>
    <property type="molecule type" value="Genomic_DNA"/>
</dbReference>
<dbReference type="EMBL" id="CM008053">
    <property type="protein sequence ID" value="PAN42175.1"/>
    <property type="molecule type" value="Genomic_DNA"/>
</dbReference>
<dbReference type="Gramene" id="PVH34010">
    <property type="protein sequence ID" value="PVH34010"/>
    <property type="gene ID" value="PAHAL_8G119100"/>
</dbReference>
<dbReference type="Gramene" id="PAN42175">
    <property type="protein sequence ID" value="PAN42175"/>
    <property type="gene ID" value="PAHAL_8G118100"/>
</dbReference>
<sequence length="94" mass="10563">MISLTGVEECSDGSSGSRARGGAARRSGVKILEGQAVLSVQDQLGRRSQLLRESLNSKRPPWRRCSYDTPCWCMFFVQVFFFGFEVPSCILQRK</sequence>
<dbReference type="Gramene" id="PVH34009">
    <property type="protein sequence ID" value="PVH34009"/>
    <property type="gene ID" value="PAHAL_8G119100"/>
</dbReference>
<dbReference type="EMBL" id="CM008053">
    <property type="protein sequence ID" value="PVH34009.1"/>
    <property type="molecule type" value="Genomic_DNA"/>
</dbReference>
<feature type="compositionally biased region" description="Low complexity" evidence="1">
    <location>
        <begin position="13"/>
        <end position="26"/>
    </location>
</feature>
<proteinExistence type="predicted"/>
<name>A0A2T8I8K2_9POAL</name>
<protein>
    <submittedName>
        <fullName evidence="3">Uncharacterized protein</fullName>
    </submittedName>
</protein>
<evidence type="ECO:0000313" key="3">
    <source>
        <dbReference type="EMBL" id="PVH34009.1"/>
    </source>
</evidence>
<dbReference type="EMBL" id="CM008053">
    <property type="protein sequence ID" value="PAN42032.1"/>
    <property type="molecule type" value="Genomic_DNA"/>
</dbReference>
<dbReference type="AlphaFoldDB" id="A0A2T8I8K2"/>
<dbReference type="EMBL" id="CM008053">
    <property type="protein sequence ID" value="PAN42033.1"/>
    <property type="molecule type" value="Genomic_DNA"/>
</dbReference>
<dbReference type="Gramene" id="PAN42033">
    <property type="protein sequence ID" value="PAN42033"/>
    <property type="gene ID" value="PAHAL_8G118100"/>
</dbReference>
<evidence type="ECO:0000256" key="1">
    <source>
        <dbReference type="SAM" id="MobiDB-lite"/>
    </source>
</evidence>
<gene>
    <name evidence="2" type="ORF">PAHAL_8G118100</name>
    <name evidence="3" type="ORF">PAHAL_8G119100</name>
</gene>
<reference evidence="3" key="1">
    <citation type="submission" date="2018-04" db="EMBL/GenBank/DDBJ databases">
        <title>WGS assembly of Panicum hallii.</title>
        <authorList>
            <person name="Lovell J."/>
            <person name="Jenkins J."/>
            <person name="Lowry D."/>
            <person name="Mamidi S."/>
            <person name="Sreedasyam A."/>
            <person name="Weng X."/>
            <person name="Barry K."/>
            <person name="Bonette J."/>
            <person name="Campitelli B."/>
            <person name="Daum C."/>
            <person name="Gordon S."/>
            <person name="Gould B."/>
            <person name="Lipzen A."/>
            <person name="Macqueen A."/>
            <person name="Palacio-Mejia J."/>
            <person name="Plott C."/>
            <person name="Shakirov E."/>
            <person name="Shu S."/>
            <person name="Yoshinaga Y."/>
            <person name="Zane M."/>
            <person name="Rokhsar D."/>
            <person name="Grimwood J."/>
            <person name="Schmutz J."/>
            <person name="Juenger T."/>
        </authorList>
    </citation>
    <scope>NUCLEOTIDE SEQUENCE [LARGE SCALE GENOMIC DNA]</scope>
    <source>
        <strain evidence="3">FIL2</strain>
    </source>
</reference>
<organism evidence="3">
    <name type="scientific">Panicum hallii</name>
    <dbReference type="NCBI Taxonomy" id="206008"/>
    <lineage>
        <taxon>Eukaryota</taxon>
        <taxon>Viridiplantae</taxon>
        <taxon>Streptophyta</taxon>
        <taxon>Embryophyta</taxon>
        <taxon>Tracheophyta</taxon>
        <taxon>Spermatophyta</taxon>
        <taxon>Magnoliopsida</taxon>
        <taxon>Liliopsida</taxon>
        <taxon>Poales</taxon>
        <taxon>Poaceae</taxon>
        <taxon>PACMAD clade</taxon>
        <taxon>Panicoideae</taxon>
        <taxon>Panicodae</taxon>
        <taxon>Paniceae</taxon>
        <taxon>Panicinae</taxon>
        <taxon>Panicum</taxon>
        <taxon>Panicum sect. Panicum</taxon>
    </lineage>
</organism>
<dbReference type="Gramene" id="PAN42032">
    <property type="protein sequence ID" value="PAN42032"/>
    <property type="gene ID" value="PAHAL_8G118100"/>
</dbReference>
<dbReference type="Proteomes" id="UP000243499">
    <property type="component" value="Chromosome 8"/>
</dbReference>
<accession>A0A2T8I8K2</accession>
<dbReference type="EMBL" id="CM008053">
    <property type="protein sequence ID" value="PVH34010.1"/>
    <property type="molecule type" value="Genomic_DNA"/>
</dbReference>